<evidence type="ECO:0000256" key="10">
    <source>
        <dbReference type="ARBA" id="ARBA00023264"/>
    </source>
</evidence>
<evidence type="ECO:0000256" key="2">
    <source>
        <dbReference type="ARBA" id="ARBA00005189"/>
    </source>
</evidence>
<dbReference type="PANTHER" id="PTHR10067:SF6">
    <property type="entry name" value="PHOSPHATIDYLSERINE DECARBOXYLASE PROENZYME, MITOCHONDRIAL"/>
    <property type="match status" value="1"/>
</dbReference>
<protein>
    <recommendedName>
        <fullName evidence="3">phosphatidylserine decarboxylase</fullName>
        <ecNumber evidence="3">4.1.1.65</ecNumber>
    </recommendedName>
</protein>
<evidence type="ECO:0000256" key="9">
    <source>
        <dbReference type="ARBA" id="ARBA00023239"/>
    </source>
</evidence>
<dbReference type="AlphaFoldDB" id="E4U046"/>
<evidence type="ECO:0000256" key="11">
    <source>
        <dbReference type="ARBA" id="ARBA00023317"/>
    </source>
</evidence>
<keyword evidence="4" id="KW-0444">Lipid biosynthesis</keyword>
<evidence type="ECO:0000256" key="4">
    <source>
        <dbReference type="ARBA" id="ARBA00022516"/>
    </source>
</evidence>
<dbReference type="InterPro" id="IPR003817">
    <property type="entry name" value="PS_Dcarbxylase"/>
</dbReference>
<keyword evidence="10" id="KW-1208">Phospholipid metabolism</keyword>
<dbReference type="KEGG" id="sku:Sulku_1571"/>
<dbReference type="GO" id="GO:0004609">
    <property type="term" value="F:phosphatidylserine decarboxylase activity"/>
    <property type="evidence" value="ECO:0007669"/>
    <property type="project" value="UniProtKB-EC"/>
</dbReference>
<evidence type="ECO:0000313" key="13">
    <source>
        <dbReference type="EMBL" id="ADR34232.1"/>
    </source>
</evidence>
<keyword evidence="6" id="KW-0443">Lipid metabolism</keyword>
<dbReference type="EC" id="4.1.1.65" evidence="3"/>
<keyword evidence="14" id="KW-1185">Reference proteome</keyword>
<evidence type="ECO:0000256" key="7">
    <source>
        <dbReference type="ARBA" id="ARBA00023145"/>
    </source>
</evidence>
<dbReference type="NCBIfam" id="TIGR00163">
    <property type="entry name" value="PS_decarb"/>
    <property type="match status" value="1"/>
</dbReference>
<keyword evidence="7" id="KW-0865">Zymogen</keyword>
<dbReference type="STRING" id="709032.Sulku_1571"/>
<dbReference type="HOGENOM" id="CLU_029061_4_0_7"/>
<dbReference type="RefSeq" id="WP_013460429.1">
    <property type="nucleotide sequence ID" value="NC_014762.1"/>
</dbReference>
<proteinExistence type="predicted"/>
<dbReference type="InterPro" id="IPR033177">
    <property type="entry name" value="PSD-B"/>
</dbReference>
<keyword evidence="8" id="KW-0594">Phospholipid biosynthesis</keyword>
<evidence type="ECO:0000256" key="8">
    <source>
        <dbReference type="ARBA" id="ARBA00023209"/>
    </source>
</evidence>
<evidence type="ECO:0000256" key="12">
    <source>
        <dbReference type="ARBA" id="ARBA00024326"/>
    </source>
</evidence>
<comment type="pathway">
    <text evidence="2">Lipid metabolism.</text>
</comment>
<evidence type="ECO:0000256" key="5">
    <source>
        <dbReference type="ARBA" id="ARBA00022793"/>
    </source>
</evidence>
<dbReference type="GO" id="GO:0006646">
    <property type="term" value="P:phosphatidylethanolamine biosynthetic process"/>
    <property type="evidence" value="ECO:0007669"/>
    <property type="project" value="UniProtKB-UniPathway"/>
</dbReference>
<evidence type="ECO:0000256" key="3">
    <source>
        <dbReference type="ARBA" id="ARBA00012243"/>
    </source>
</evidence>
<dbReference type="UniPathway" id="UPA00558"/>
<reference evidence="13 14" key="1">
    <citation type="journal article" date="2012" name="Stand. Genomic Sci.">
        <title>Complete genome sequence of the sulfur compounds oxidizing chemolithoautotroph Sulfuricurvum kujiense type strain (YK-1(T)).</title>
        <authorList>
            <person name="Han C."/>
            <person name="Kotsyurbenko O."/>
            <person name="Chertkov O."/>
            <person name="Held B."/>
            <person name="Lapidus A."/>
            <person name="Nolan M."/>
            <person name="Lucas S."/>
            <person name="Hammon N."/>
            <person name="Deshpande S."/>
            <person name="Cheng J.F."/>
            <person name="Tapia R."/>
            <person name="Goodwin L.A."/>
            <person name="Pitluck S."/>
            <person name="Liolios K."/>
            <person name="Pagani I."/>
            <person name="Ivanova N."/>
            <person name="Mavromatis K."/>
            <person name="Mikhailova N."/>
            <person name="Pati A."/>
            <person name="Chen A."/>
            <person name="Palaniappan K."/>
            <person name="Land M."/>
            <person name="Hauser L."/>
            <person name="Chang Y.J."/>
            <person name="Jeffries C.D."/>
            <person name="Brambilla E.M."/>
            <person name="Rohde M."/>
            <person name="Spring S."/>
            <person name="Sikorski J."/>
            <person name="Goker M."/>
            <person name="Woyke T."/>
            <person name="Bristow J."/>
            <person name="Eisen J.A."/>
            <person name="Markowitz V."/>
            <person name="Hugenholtz P."/>
            <person name="Kyrpides N.C."/>
            <person name="Klenk H.P."/>
            <person name="Detter J.C."/>
        </authorList>
    </citation>
    <scope>NUCLEOTIDE SEQUENCE [LARGE SCALE GENOMIC DNA]</scope>
    <source>
        <strain evidence="14">ATCC BAA-921 / DSM 16994 / JCM 11577 / YK-1</strain>
    </source>
</reference>
<evidence type="ECO:0000313" key="14">
    <source>
        <dbReference type="Proteomes" id="UP000008721"/>
    </source>
</evidence>
<keyword evidence="5" id="KW-0210">Decarboxylase</keyword>
<dbReference type="PANTHER" id="PTHR10067">
    <property type="entry name" value="PHOSPHATIDYLSERINE DECARBOXYLASE"/>
    <property type="match status" value="1"/>
</dbReference>
<sequence length="272" mass="30724">MKQHLTSAISQTFGRFASKTHGKRFQSAINHAYVRMMGLDMSDFDSPESYPSLNALFTRRFRHKRSFSTDPRDMISPCDSLITECGAIEEDLALQIKGMSYSIDGVLGDGISSDSKKSVHNGTFVNFYLSPRDYHRYHAPIDMQVLHAVHIPGKLYPVNIPSLKKQVNLFIENERVVLECLSSEGKRFFLILVGALNVGEMEVSFEPRIRTNTVLTPSQYSYRDLHLSKGDDFGCFRMGSTIVMLCEKDMVEFGISSGHNVKFAQTIGRLTF</sequence>
<evidence type="ECO:0000256" key="1">
    <source>
        <dbReference type="ARBA" id="ARBA00001928"/>
    </source>
</evidence>
<keyword evidence="9" id="KW-0456">Lyase</keyword>
<organism evidence="13 14">
    <name type="scientific">Sulfuricurvum kujiense (strain ATCC BAA-921 / DSM 16994 / JCM 11577 / YK-1)</name>
    <dbReference type="NCBI Taxonomy" id="709032"/>
    <lineage>
        <taxon>Bacteria</taxon>
        <taxon>Pseudomonadati</taxon>
        <taxon>Campylobacterota</taxon>
        <taxon>Epsilonproteobacteria</taxon>
        <taxon>Campylobacterales</taxon>
        <taxon>Sulfurimonadaceae</taxon>
        <taxon>Sulfuricurvum</taxon>
    </lineage>
</organism>
<dbReference type="EMBL" id="CP002355">
    <property type="protein sequence ID" value="ADR34232.1"/>
    <property type="molecule type" value="Genomic_DNA"/>
</dbReference>
<keyword evidence="11" id="KW-0670">Pyruvate</keyword>
<name>E4U046_SULKY</name>
<dbReference type="Proteomes" id="UP000008721">
    <property type="component" value="Chromosome"/>
</dbReference>
<dbReference type="Pfam" id="PF02666">
    <property type="entry name" value="PS_Dcarbxylase"/>
    <property type="match status" value="1"/>
</dbReference>
<dbReference type="eggNOG" id="COG0688">
    <property type="taxonomic scope" value="Bacteria"/>
</dbReference>
<dbReference type="OrthoDB" id="9802030at2"/>
<evidence type="ECO:0000256" key="6">
    <source>
        <dbReference type="ARBA" id="ARBA00023098"/>
    </source>
</evidence>
<comment type="cofactor">
    <cofactor evidence="1">
        <name>pyruvate</name>
        <dbReference type="ChEBI" id="CHEBI:15361"/>
    </cofactor>
</comment>
<dbReference type="NCBIfam" id="NF003038">
    <property type="entry name" value="PRK03934.1"/>
    <property type="match status" value="1"/>
</dbReference>
<accession>E4U046</accession>
<gene>
    <name evidence="13" type="ordered locus">Sulku_1571</name>
</gene>
<comment type="pathway">
    <text evidence="12">Phospholipid metabolism; phosphatidylethanolamine biosynthesis.</text>
</comment>